<accession>A0A1U7NF51</accession>
<evidence type="ECO:0000313" key="2">
    <source>
        <dbReference type="EMBL" id="OLU38678.1"/>
    </source>
</evidence>
<keyword evidence="1" id="KW-0812">Transmembrane</keyword>
<protein>
    <submittedName>
        <fullName evidence="2">Uncharacterized protein</fullName>
    </submittedName>
</protein>
<name>A0A1U7NF51_9FIRM</name>
<reference evidence="2 3" key="1">
    <citation type="submission" date="2016-11" db="EMBL/GenBank/DDBJ databases">
        <title>Description of two novel members of the family Erysipelotrichaceae: Ileibacterium lipovorans gen. nov., sp. nov. and Dubosiella newyorkensis, gen. nov., sp. nov.</title>
        <authorList>
            <person name="Cox L.M."/>
            <person name="Sohn J."/>
            <person name="Tyrrell K.L."/>
            <person name="Citron D.M."/>
            <person name="Lawson P.A."/>
            <person name="Patel N.B."/>
            <person name="Iizumi T."/>
            <person name="Perez-Perez G.I."/>
            <person name="Goldstein E.J."/>
            <person name="Blaser M.J."/>
        </authorList>
    </citation>
    <scope>NUCLEOTIDE SEQUENCE [LARGE SCALE GENOMIC DNA]</scope>
    <source>
        <strain evidence="2 3">NYU-BL-A3</strain>
    </source>
</reference>
<comment type="caution">
    <text evidence="2">The sequence shown here is derived from an EMBL/GenBank/DDBJ whole genome shotgun (WGS) entry which is preliminary data.</text>
</comment>
<dbReference type="EMBL" id="MPJW01000156">
    <property type="protein sequence ID" value="OLU38678.1"/>
    <property type="molecule type" value="Genomic_DNA"/>
</dbReference>
<keyword evidence="1" id="KW-0472">Membrane</keyword>
<keyword evidence="1" id="KW-1133">Transmembrane helix</keyword>
<dbReference type="Proteomes" id="UP000186341">
    <property type="component" value="Unassembled WGS sequence"/>
</dbReference>
<keyword evidence="3" id="KW-1185">Reference proteome</keyword>
<dbReference type="AlphaFoldDB" id="A0A1U7NF51"/>
<gene>
    <name evidence="2" type="ORF">BO222_08030</name>
</gene>
<sequence>MLVTFLSGITVILWKLINQPGYAIVFSHFIFILRQLLFLMLKQGNEFEEIQIQKPDQATEPF</sequence>
<evidence type="ECO:0000313" key="3">
    <source>
        <dbReference type="Proteomes" id="UP000186341"/>
    </source>
</evidence>
<organism evidence="2 3">
    <name type="scientific">Ileibacterium valens</name>
    <dbReference type="NCBI Taxonomy" id="1862668"/>
    <lineage>
        <taxon>Bacteria</taxon>
        <taxon>Bacillati</taxon>
        <taxon>Bacillota</taxon>
        <taxon>Erysipelotrichia</taxon>
        <taxon>Erysipelotrichales</taxon>
        <taxon>Erysipelotrichaceae</taxon>
        <taxon>Ileibacterium</taxon>
    </lineage>
</organism>
<feature type="transmembrane region" description="Helical" evidence="1">
    <location>
        <begin position="20"/>
        <end position="41"/>
    </location>
</feature>
<evidence type="ECO:0000256" key="1">
    <source>
        <dbReference type="SAM" id="Phobius"/>
    </source>
</evidence>
<proteinExistence type="predicted"/>